<dbReference type="OrthoDB" id="3567645at2"/>
<dbReference type="AlphaFoldDB" id="A0A840X7Q4"/>
<evidence type="ECO:0000313" key="1">
    <source>
        <dbReference type="EMBL" id="MBB5617234.1"/>
    </source>
</evidence>
<comment type="caution">
    <text evidence="1">The sequence shown here is derived from an EMBL/GenBank/DDBJ whole genome shotgun (WGS) entry which is preliminary data.</text>
</comment>
<sequence>MSGQRASVDGIEVEVTLRVNDWAALGERLAHQHSQHQADLLGAYALASGRYAMQFPLVAERLLLAEKDDPDMRATREAVQRFCRELLEHLDEGSR</sequence>
<proteinExistence type="predicted"/>
<dbReference type="Proteomes" id="UP000552883">
    <property type="component" value="Unassembled WGS sequence"/>
</dbReference>
<name>A0A840X7Q4_9MICO</name>
<gene>
    <name evidence="1" type="ORF">BJ959_000730</name>
</gene>
<accession>A0A840X7Q4</accession>
<dbReference type="RefSeq" id="WP_153982527.1">
    <property type="nucleotide sequence ID" value="NZ_BAAANZ010000009.1"/>
</dbReference>
<keyword evidence="2" id="KW-1185">Reference proteome</keyword>
<dbReference type="EMBL" id="JACHBS010000001">
    <property type="protein sequence ID" value="MBB5617234.1"/>
    <property type="molecule type" value="Genomic_DNA"/>
</dbReference>
<organism evidence="1 2">
    <name type="scientific">Microcella frigidaquae</name>
    <dbReference type="NCBI Taxonomy" id="424758"/>
    <lineage>
        <taxon>Bacteria</taxon>
        <taxon>Bacillati</taxon>
        <taxon>Actinomycetota</taxon>
        <taxon>Actinomycetes</taxon>
        <taxon>Micrococcales</taxon>
        <taxon>Microbacteriaceae</taxon>
        <taxon>Microcella</taxon>
    </lineage>
</organism>
<reference evidence="1 2" key="1">
    <citation type="submission" date="2020-08" db="EMBL/GenBank/DDBJ databases">
        <title>Sequencing the genomes of 1000 actinobacteria strains.</title>
        <authorList>
            <person name="Klenk H.-P."/>
        </authorList>
    </citation>
    <scope>NUCLEOTIDE SEQUENCE [LARGE SCALE GENOMIC DNA]</scope>
    <source>
        <strain evidence="1 2">DSM 23889</strain>
    </source>
</reference>
<evidence type="ECO:0000313" key="2">
    <source>
        <dbReference type="Proteomes" id="UP000552883"/>
    </source>
</evidence>
<protein>
    <submittedName>
        <fullName evidence="1">Uncharacterized protein</fullName>
    </submittedName>
</protein>